<name>A0A5J6HWW2_STRC4</name>
<dbReference type="EMBL" id="CP023694">
    <property type="protein sequence ID" value="QEV22851.1"/>
    <property type="molecule type" value="Genomic_DNA"/>
</dbReference>
<organism evidence="1 2">
    <name type="scientific">Streptomyces coeruleorubidus</name>
    <dbReference type="NCBI Taxonomy" id="116188"/>
    <lineage>
        <taxon>Bacteria</taxon>
        <taxon>Bacillati</taxon>
        <taxon>Actinomycetota</taxon>
        <taxon>Actinomycetes</taxon>
        <taxon>Kitasatosporales</taxon>
        <taxon>Streptomycetaceae</taxon>
        <taxon>Streptomyces</taxon>
    </lineage>
</organism>
<dbReference type="Pfam" id="PF24716">
    <property type="entry name" value="WapI"/>
    <property type="match status" value="1"/>
</dbReference>
<accession>A0A5J6HWW2</accession>
<dbReference type="RefSeq" id="WP_150478512.1">
    <property type="nucleotide sequence ID" value="NZ_CP023694.1"/>
</dbReference>
<dbReference type="GeneID" id="91414634"/>
<evidence type="ECO:0000313" key="2">
    <source>
        <dbReference type="Proteomes" id="UP000326598"/>
    </source>
</evidence>
<dbReference type="InterPro" id="IPR056510">
    <property type="entry name" value="WapI"/>
</dbReference>
<reference evidence="1 2" key="1">
    <citation type="submission" date="2017-09" db="EMBL/GenBank/DDBJ databases">
        <authorList>
            <person name="Lee N."/>
            <person name="Cho B.-K."/>
        </authorList>
    </citation>
    <scope>NUCLEOTIDE SEQUENCE [LARGE SCALE GENOMIC DNA]</scope>
    <source>
        <strain evidence="1 2">ATCC 13740</strain>
    </source>
</reference>
<dbReference type="Proteomes" id="UP000326598">
    <property type="component" value="Chromosome"/>
</dbReference>
<gene>
    <name evidence="1" type="ORF">CP976_00745</name>
</gene>
<dbReference type="KEGG" id="scoe:CP976_00745"/>
<dbReference type="AlphaFoldDB" id="A0A5J6HWW2"/>
<evidence type="ECO:0000313" key="1">
    <source>
        <dbReference type="EMBL" id="QEV22851.1"/>
    </source>
</evidence>
<protein>
    <submittedName>
        <fullName evidence="1">Uncharacterized protein</fullName>
    </submittedName>
</protein>
<proteinExistence type="predicted"/>
<sequence length="168" mass="18886">MRLIDRAGGIVLQPLRYQFPVASGDRWDDNWLVIGAEVTTPAAGWSFTDSCLLVDEAHELSAWLRAVADGRRPDAKQDLEGHLVPDLSFLEPVLAFSQVRWHDGKGVLRVHLSLEAAPPRRRHEENLGLFPYVVEVETDRAKLMRAAEEWDQRLAQFPLRVPTGSGPT</sequence>